<organism evidence="1 2">
    <name type="scientific">Variovorax guangxiensis</name>
    <dbReference type="NCBI Taxonomy" id="1775474"/>
    <lineage>
        <taxon>Bacteria</taxon>
        <taxon>Pseudomonadati</taxon>
        <taxon>Pseudomonadota</taxon>
        <taxon>Betaproteobacteria</taxon>
        <taxon>Burkholderiales</taxon>
        <taxon>Comamonadaceae</taxon>
        <taxon>Variovorax</taxon>
    </lineage>
</organism>
<dbReference type="SUPFAM" id="SSF51735">
    <property type="entry name" value="NAD(P)-binding Rossmann-fold domains"/>
    <property type="match status" value="1"/>
</dbReference>
<dbReference type="EMBL" id="RCZI01000003">
    <property type="protein sequence ID" value="TPG27415.1"/>
    <property type="molecule type" value="Genomic_DNA"/>
</dbReference>
<sequence>MTTAGRLKGRVVVITGACGSIGRATTLRLALEGPEAIVALDAQSNFDRLADTTECVLYPSG</sequence>
<evidence type="ECO:0000313" key="1">
    <source>
        <dbReference type="EMBL" id="TPG27415.1"/>
    </source>
</evidence>
<evidence type="ECO:0000313" key="2">
    <source>
        <dbReference type="Proteomes" id="UP000319212"/>
    </source>
</evidence>
<gene>
    <name evidence="1" type="ORF">EAH82_11540</name>
</gene>
<reference evidence="1 2" key="1">
    <citation type="journal article" date="2019" name="Environ. Microbiol.">
        <title>Species interactions and distinct microbial communities in high Arctic permafrost affected cryosols are associated with the CH4 and CO2 gas fluxes.</title>
        <authorList>
            <person name="Altshuler I."/>
            <person name="Hamel J."/>
            <person name="Turney S."/>
            <person name="Magnuson E."/>
            <person name="Levesque R."/>
            <person name="Greer C."/>
            <person name="Whyte L.G."/>
        </authorList>
    </citation>
    <scope>NUCLEOTIDE SEQUENCE [LARGE SCALE GENOMIC DNA]</scope>
    <source>
        <strain evidence="1 2">S06.C</strain>
    </source>
</reference>
<dbReference type="OrthoDB" id="335726at2"/>
<name>A0A502DPT0_9BURK</name>
<protein>
    <recommendedName>
        <fullName evidence="3">SDR family NAD(P)-dependent oxidoreductase</fullName>
    </recommendedName>
</protein>
<dbReference type="InterPro" id="IPR036291">
    <property type="entry name" value="NAD(P)-bd_dom_sf"/>
</dbReference>
<dbReference type="Gene3D" id="3.40.50.720">
    <property type="entry name" value="NAD(P)-binding Rossmann-like Domain"/>
    <property type="match status" value="1"/>
</dbReference>
<accession>A0A502DPT0</accession>
<comment type="caution">
    <text evidence="1">The sequence shown here is derived from an EMBL/GenBank/DDBJ whole genome shotgun (WGS) entry which is preliminary data.</text>
</comment>
<proteinExistence type="predicted"/>
<dbReference type="RefSeq" id="WP_140841949.1">
    <property type="nucleotide sequence ID" value="NZ_RCZI01000003.1"/>
</dbReference>
<evidence type="ECO:0008006" key="3">
    <source>
        <dbReference type="Google" id="ProtNLM"/>
    </source>
</evidence>
<dbReference type="Proteomes" id="UP000319212">
    <property type="component" value="Unassembled WGS sequence"/>
</dbReference>
<dbReference type="AlphaFoldDB" id="A0A502DPT0"/>